<dbReference type="STRING" id="1523247.SAMN05660464_3478"/>
<gene>
    <name evidence="4" type="ORF">SAMN05660464_3478</name>
</gene>
<dbReference type="Proteomes" id="UP000198857">
    <property type="component" value="Unassembled WGS sequence"/>
</dbReference>
<evidence type="ECO:0000313" key="4">
    <source>
        <dbReference type="EMBL" id="SFP53448.1"/>
    </source>
</evidence>
<feature type="domain" description="Thioesterase" evidence="3">
    <location>
        <begin position="59"/>
        <end position="131"/>
    </location>
</feature>
<keyword evidence="5" id="KW-1185">Reference proteome</keyword>
<dbReference type="CDD" id="cd03443">
    <property type="entry name" value="PaaI_thioesterase"/>
    <property type="match status" value="1"/>
</dbReference>
<dbReference type="GO" id="GO:0047617">
    <property type="term" value="F:fatty acyl-CoA hydrolase activity"/>
    <property type="evidence" value="ECO:0007669"/>
    <property type="project" value="InterPro"/>
</dbReference>
<dbReference type="PANTHER" id="PTHR21660">
    <property type="entry name" value="THIOESTERASE SUPERFAMILY MEMBER-RELATED"/>
    <property type="match status" value="1"/>
</dbReference>
<reference evidence="5" key="1">
    <citation type="submission" date="2016-10" db="EMBL/GenBank/DDBJ databases">
        <authorList>
            <person name="Varghese N."/>
            <person name="Submissions S."/>
        </authorList>
    </citation>
    <scope>NUCLEOTIDE SEQUENCE [LARGE SCALE GENOMIC DNA]</scope>
    <source>
        <strain evidence="5">DSM 44208</strain>
    </source>
</reference>
<dbReference type="InterPro" id="IPR006683">
    <property type="entry name" value="Thioestr_dom"/>
</dbReference>
<name>A0A1I5R4J0_9ACTN</name>
<accession>A0A1I5R4J0</accession>
<dbReference type="AlphaFoldDB" id="A0A1I5R4J0"/>
<proteinExistence type="inferred from homology"/>
<dbReference type="EMBL" id="FOWQ01000005">
    <property type="protein sequence ID" value="SFP53448.1"/>
    <property type="molecule type" value="Genomic_DNA"/>
</dbReference>
<dbReference type="Gene3D" id="3.10.129.10">
    <property type="entry name" value="Hotdog Thioesterase"/>
    <property type="match status" value="1"/>
</dbReference>
<comment type="similarity">
    <text evidence="1">Belongs to the thioesterase PaaI family.</text>
</comment>
<sequence length="145" mass="14923">MHRRPVGCPAHGTGYRPGMADDAAVGGFAGRLGAALQEAGDGAATLAFDAGDEHLNPAGTLHGGVLATLVDTVMGQAVRTTTGDGEVPATSQLTVTYLRPGRPGRLDVRGRVRTRGEHLTICEADVEQDGKAVAHAVATFALLER</sequence>
<evidence type="ECO:0000256" key="1">
    <source>
        <dbReference type="ARBA" id="ARBA00008324"/>
    </source>
</evidence>
<dbReference type="Pfam" id="PF03061">
    <property type="entry name" value="4HBT"/>
    <property type="match status" value="1"/>
</dbReference>
<keyword evidence="2" id="KW-0378">Hydrolase</keyword>
<dbReference type="InterPro" id="IPR003736">
    <property type="entry name" value="PAAI_dom"/>
</dbReference>
<dbReference type="PANTHER" id="PTHR21660:SF1">
    <property type="entry name" value="ACYL-COENZYME A THIOESTERASE 13"/>
    <property type="match status" value="1"/>
</dbReference>
<evidence type="ECO:0000313" key="5">
    <source>
        <dbReference type="Proteomes" id="UP000198857"/>
    </source>
</evidence>
<evidence type="ECO:0000256" key="2">
    <source>
        <dbReference type="ARBA" id="ARBA00022801"/>
    </source>
</evidence>
<dbReference type="InterPro" id="IPR039298">
    <property type="entry name" value="ACOT13"/>
</dbReference>
<dbReference type="SUPFAM" id="SSF54637">
    <property type="entry name" value="Thioesterase/thiol ester dehydrase-isomerase"/>
    <property type="match status" value="1"/>
</dbReference>
<protein>
    <submittedName>
        <fullName evidence="4">Uncharacterized domain 1-containing protein</fullName>
    </submittedName>
</protein>
<dbReference type="NCBIfam" id="TIGR00369">
    <property type="entry name" value="unchar_dom_1"/>
    <property type="match status" value="1"/>
</dbReference>
<dbReference type="InterPro" id="IPR029069">
    <property type="entry name" value="HotDog_dom_sf"/>
</dbReference>
<evidence type="ECO:0000259" key="3">
    <source>
        <dbReference type="Pfam" id="PF03061"/>
    </source>
</evidence>
<organism evidence="4 5">
    <name type="scientific">Geodermatophilus dictyosporus</name>
    <dbReference type="NCBI Taxonomy" id="1523247"/>
    <lineage>
        <taxon>Bacteria</taxon>
        <taxon>Bacillati</taxon>
        <taxon>Actinomycetota</taxon>
        <taxon>Actinomycetes</taxon>
        <taxon>Geodermatophilales</taxon>
        <taxon>Geodermatophilaceae</taxon>
        <taxon>Geodermatophilus</taxon>
    </lineage>
</organism>